<dbReference type="GO" id="GO:0046872">
    <property type="term" value="F:metal ion binding"/>
    <property type="evidence" value="ECO:0007669"/>
    <property type="project" value="UniProtKB-KW"/>
</dbReference>
<dbReference type="PROSITE" id="PS51918">
    <property type="entry name" value="RADICAL_SAM"/>
    <property type="match status" value="1"/>
</dbReference>
<dbReference type="SFLD" id="SFLDS00029">
    <property type="entry name" value="Radical_SAM"/>
    <property type="match status" value="1"/>
</dbReference>
<keyword evidence="4" id="KW-0479">Metal-binding</keyword>
<dbReference type="EMBL" id="ABWN01000035">
    <property type="protein sequence ID" value="EFF67801.1"/>
    <property type="molecule type" value="Genomic_DNA"/>
</dbReference>
<evidence type="ECO:0000256" key="4">
    <source>
        <dbReference type="ARBA" id="ARBA00022723"/>
    </source>
</evidence>
<dbReference type="InterPro" id="IPR006638">
    <property type="entry name" value="Elp3/MiaA/NifB-like_rSAM"/>
</dbReference>
<dbReference type="STRING" id="45851.BHV86_08230"/>
<evidence type="ECO:0000259" key="7">
    <source>
        <dbReference type="PROSITE" id="PS51918"/>
    </source>
</evidence>
<reference evidence="8 9" key="1">
    <citation type="submission" date="2010-02" db="EMBL/GenBank/DDBJ databases">
        <authorList>
            <person name="Weinstock G."/>
            <person name="Sodergren E."/>
            <person name="Clifton S."/>
            <person name="Fulton L."/>
            <person name="Fulton B."/>
            <person name="Courtney L."/>
            <person name="Fronick C."/>
            <person name="Harrison M."/>
            <person name="Strong C."/>
            <person name="Farmer C."/>
            <person name="Delahaunty K."/>
            <person name="Markovic C."/>
            <person name="Hall O."/>
            <person name="Minx P."/>
            <person name="Tomlinson C."/>
            <person name="Mitreva M."/>
            <person name="Nelson J."/>
            <person name="Hou S."/>
            <person name="Wollam A."/>
            <person name="Pepin K.H."/>
            <person name="Johnson M."/>
            <person name="Bhonagiri V."/>
            <person name="Zhang X."/>
            <person name="Suruliraj S."/>
            <person name="Warren W."/>
            <person name="Chinwalla A."/>
            <person name="Mardis E.R."/>
            <person name="Wilson R.K."/>
        </authorList>
    </citation>
    <scope>NUCLEOTIDE SEQUENCE [LARGE SCALE GENOMIC DNA]</scope>
    <source>
        <strain evidence="8 9">DSM 2876</strain>
    </source>
</reference>
<dbReference type="InterPro" id="IPR032432">
    <property type="entry name" value="Radical_SAM_C"/>
</dbReference>
<sequence>MNGYYYSVNDYYKELFGHKVYKISLNAGMSCPNRDGRIGTGGCIFCSEGGSGDFASSSLLSVKNQIDYGIEKISKKYAGDSYIAYFQAFTNTYAPVDRLKKIFTEAIQDNRICGLSIATRPDCLEDDKIELLAELNRIKPVWIELGLQTINETTARYIRRGYPLAVFEDAVARLNAVDIPVVVHVIVGLPGENANDNLACAKYLSHLNINGVKIQLLHILKNTDLADDYYSSKFKELSLAEYVKTVVDMIEILPPHFVIHRVTGDGPKNLLIAPTWSADKKNVLNNISHEFKNRNTYQGKEYRHGS</sequence>
<evidence type="ECO:0000256" key="1">
    <source>
        <dbReference type="ARBA" id="ARBA00001966"/>
    </source>
</evidence>
<gene>
    <name evidence="8" type="ORF">BUTYVIB_02025</name>
</gene>
<proteinExistence type="predicted"/>
<dbReference type="Pfam" id="PF16199">
    <property type="entry name" value="Radical_SAM_C"/>
    <property type="match status" value="1"/>
</dbReference>
<dbReference type="AlphaFoldDB" id="D4S1Q3"/>
<dbReference type="eggNOG" id="COG1242">
    <property type="taxonomic scope" value="Bacteria"/>
</dbReference>
<dbReference type="GeneID" id="98917847"/>
<evidence type="ECO:0000313" key="8">
    <source>
        <dbReference type="EMBL" id="EFF67801.1"/>
    </source>
</evidence>
<dbReference type="SMART" id="SM00729">
    <property type="entry name" value="Elp3"/>
    <property type="match status" value="1"/>
</dbReference>
<keyword evidence="9" id="KW-1185">Reference proteome</keyword>
<dbReference type="SFLD" id="SFLDG01086">
    <property type="entry name" value="elongater_protein-like"/>
    <property type="match status" value="1"/>
</dbReference>
<dbReference type="Gene3D" id="3.80.30.20">
    <property type="entry name" value="tm_1862 like domain"/>
    <property type="match status" value="1"/>
</dbReference>
<comment type="caution">
    <text evidence="8">The sequence shown here is derived from an EMBL/GenBank/DDBJ whole genome shotgun (WGS) entry which is preliminary data.</text>
</comment>
<dbReference type="RefSeq" id="WP_005603963.1">
    <property type="nucleotide sequence ID" value="NZ_GG663524.1"/>
</dbReference>
<evidence type="ECO:0000313" key="9">
    <source>
        <dbReference type="Proteomes" id="UP000006238"/>
    </source>
</evidence>
<comment type="cofactor">
    <cofactor evidence="1">
        <name>[4Fe-4S] cluster</name>
        <dbReference type="ChEBI" id="CHEBI:49883"/>
    </cofactor>
</comment>
<dbReference type="Proteomes" id="UP000006238">
    <property type="component" value="Unassembled WGS sequence"/>
</dbReference>
<dbReference type="HOGENOM" id="CLU_060920_0_0_9"/>
<keyword evidence="6" id="KW-0411">Iron-sulfur</keyword>
<evidence type="ECO:0000256" key="3">
    <source>
        <dbReference type="ARBA" id="ARBA00022691"/>
    </source>
</evidence>
<dbReference type="SFLD" id="SFLDG01091">
    <property type="entry name" value="uncharacterized_CHP01210-like"/>
    <property type="match status" value="1"/>
</dbReference>
<dbReference type="CDD" id="cd01335">
    <property type="entry name" value="Radical_SAM"/>
    <property type="match status" value="1"/>
</dbReference>
<organism evidence="8 9">
    <name type="scientific">Eshraghiella crossota DSM 2876</name>
    <dbReference type="NCBI Taxonomy" id="511680"/>
    <lineage>
        <taxon>Bacteria</taxon>
        <taxon>Bacillati</taxon>
        <taxon>Bacillota</taxon>
        <taxon>Clostridia</taxon>
        <taxon>Lachnospirales</taxon>
        <taxon>Lachnospiraceae</taxon>
        <taxon>Eshraghiella</taxon>
    </lineage>
</organism>
<evidence type="ECO:0000256" key="5">
    <source>
        <dbReference type="ARBA" id="ARBA00023004"/>
    </source>
</evidence>
<dbReference type="InterPro" id="IPR023404">
    <property type="entry name" value="rSAM_horseshoe"/>
</dbReference>
<name>D4S1Q3_9FIRM</name>
<protein>
    <submittedName>
        <fullName evidence="8">Radical SAM protein, TIGR01212 family</fullName>
    </submittedName>
</protein>
<dbReference type="SUPFAM" id="SSF102114">
    <property type="entry name" value="Radical SAM enzymes"/>
    <property type="match status" value="1"/>
</dbReference>
<accession>D4S1Q3</accession>
<dbReference type="GO" id="GO:0051539">
    <property type="term" value="F:4 iron, 4 sulfur cluster binding"/>
    <property type="evidence" value="ECO:0007669"/>
    <property type="project" value="UniProtKB-KW"/>
</dbReference>
<dbReference type="NCBIfam" id="TIGR01212">
    <property type="entry name" value="TIGR01212 family radical SAM protein"/>
    <property type="match status" value="1"/>
</dbReference>
<dbReference type="Pfam" id="PF04055">
    <property type="entry name" value="Radical_SAM"/>
    <property type="match status" value="1"/>
</dbReference>
<keyword evidence="5" id="KW-0408">Iron</keyword>
<keyword evidence="3" id="KW-0949">S-adenosyl-L-methionine</keyword>
<dbReference type="InterPro" id="IPR005911">
    <property type="entry name" value="YhcC-like"/>
</dbReference>
<dbReference type="InterPro" id="IPR007197">
    <property type="entry name" value="rSAM"/>
</dbReference>
<dbReference type="InterPro" id="IPR039661">
    <property type="entry name" value="ELP3"/>
</dbReference>
<keyword evidence="2" id="KW-0004">4Fe-4S</keyword>
<dbReference type="PANTHER" id="PTHR11135">
    <property type="entry name" value="HISTONE ACETYLTRANSFERASE-RELATED"/>
    <property type="match status" value="1"/>
</dbReference>
<feature type="domain" description="Radical SAM core" evidence="7">
    <location>
        <begin position="15"/>
        <end position="265"/>
    </location>
</feature>
<evidence type="ECO:0000256" key="2">
    <source>
        <dbReference type="ARBA" id="ARBA00022485"/>
    </source>
</evidence>
<dbReference type="GO" id="GO:0003824">
    <property type="term" value="F:catalytic activity"/>
    <property type="evidence" value="ECO:0007669"/>
    <property type="project" value="InterPro"/>
</dbReference>
<dbReference type="PANTHER" id="PTHR11135:SF1">
    <property type="entry name" value="PROTEIN YHCC"/>
    <property type="match status" value="1"/>
</dbReference>
<dbReference type="InterPro" id="IPR058240">
    <property type="entry name" value="rSAM_sf"/>
</dbReference>
<evidence type="ECO:0000256" key="6">
    <source>
        <dbReference type="ARBA" id="ARBA00023014"/>
    </source>
</evidence>